<sequence length="149" mass="16101">MLRAAESIQDSSPVMLPNCTTGQLDGDDAYVQLLPLCKQVDLHTACVIRGIAKAMCELSLQAIKNKQSVSEYELTTTYFHPILSCILSSPDKRVLLRWANVESDASGKKRPDATLSKVTQLAYGPSLGFGEAKGSFAKKPLMPTIGMPA</sequence>
<dbReference type="OrthoDB" id="2287221at2759"/>
<gene>
    <name evidence="1" type="ORF">HMPREF1544_03513</name>
</gene>
<dbReference type="STRING" id="1220926.S2K355"/>
<dbReference type="InParanoid" id="S2K355"/>
<reference evidence="2" key="1">
    <citation type="submission" date="2013-05" db="EMBL/GenBank/DDBJ databases">
        <title>The Genome sequence of Mucor circinelloides f. circinelloides 1006PhL.</title>
        <authorList>
            <consortium name="The Broad Institute Genomics Platform"/>
            <person name="Cuomo C."/>
            <person name="Earl A."/>
            <person name="Findley K."/>
            <person name="Lee S.C."/>
            <person name="Walker B."/>
            <person name="Young S."/>
            <person name="Zeng Q."/>
            <person name="Gargeya S."/>
            <person name="Fitzgerald M."/>
            <person name="Haas B."/>
            <person name="Abouelleil A."/>
            <person name="Allen A.W."/>
            <person name="Alvarado L."/>
            <person name="Arachchi H.M."/>
            <person name="Berlin A.M."/>
            <person name="Chapman S.B."/>
            <person name="Gainer-Dewar J."/>
            <person name="Goldberg J."/>
            <person name="Griggs A."/>
            <person name="Gujja S."/>
            <person name="Hansen M."/>
            <person name="Howarth C."/>
            <person name="Imamovic A."/>
            <person name="Ireland A."/>
            <person name="Larimer J."/>
            <person name="McCowan C."/>
            <person name="Murphy C."/>
            <person name="Pearson M."/>
            <person name="Poon T.W."/>
            <person name="Priest M."/>
            <person name="Roberts A."/>
            <person name="Saif S."/>
            <person name="Shea T."/>
            <person name="Sisk P."/>
            <person name="Sykes S."/>
            <person name="Wortman J."/>
            <person name="Nusbaum C."/>
            <person name="Birren B."/>
        </authorList>
    </citation>
    <scope>NUCLEOTIDE SEQUENCE [LARGE SCALE GENOMIC DNA]</scope>
    <source>
        <strain evidence="2">1006PhL</strain>
    </source>
</reference>
<proteinExistence type="predicted"/>
<name>S2K355_MUCC1</name>
<protein>
    <submittedName>
        <fullName evidence="1">Uncharacterized protein</fullName>
    </submittedName>
</protein>
<dbReference type="AlphaFoldDB" id="S2K355"/>
<accession>S2K355</accession>
<keyword evidence="2" id="KW-1185">Reference proteome</keyword>
<dbReference type="VEuPathDB" id="FungiDB:HMPREF1544_03513"/>
<organism evidence="1 2">
    <name type="scientific">Mucor circinelloides f. circinelloides (strain 1006PhL)</name>
    <name type="common">Mucormycosis agent</name>
    <name type="synonym">Calyptromyces circinelloides</name>
    <dbReference type="NCBI Taxonomy" id="1220926"/>
    <lineage>
        <taxon>Eukaryota</taxon>
        <taxon>Fungi</taxon>
        <taxon>Fungi incertae sedis</taxon>
        <taxon>Mucoromycota</taxon>
        <taxon>Mucoromycotina</taxon>
        <taxon>Mucoromycetes</taxon>
        <taxon>Mucorales</taxon>
        <taxon>Mucorineae</taxon>
        <taxon>Mucoraceae</taxon>
        <taxon>Mucor</taxon>
    </lineage>
</organism>
<dbReference type="Proteomes" id="UP000014254">
    <property type="component" value="Unassembled WGS sequence"/>
</dbReference>
<evidence type="ECO:0000313" key="1">
    <source>
        <dbReference type="EMBL" id="EPB89713.1"/>
    </source>
</evidence>
<evidence type="ECO:0000313" key="2">
    <source>
        <dbReference type="Proteomes" id="UP000014254"/>
    </source>
</evidence>
<dbReference type="eggNOG" id="ENOG502RAWD">
    <property type="taxonomic scope" value="Eukaryota"/>
</dbReference>
<dbReference type="EMBL" id="KE123931">
    <property type="protein sequence ID" value="EPB89713.1"/>
    <property type="molecule type" value="Genomic_DNA"/>
</dbReference>